<proteinExistence type="predicted"/>
<feature type="region of interest" description="Disordered" evidence="1">
    <location>
        <begin position="278"/>
        <end position="313"/>
    </location>
</feature>
<organism evidence="2 3">
    <name type="scientific">Malassezia furfur</name>
    <name type="common">Pityriasis versicolor infection agent</name>
    <name type="synonym">Pityrosporum furfur</name>
    <dbReference type="NCBI Taxonomy" id="55194"/>
    <lineage>
        <taxon>Eukaryota</taxon>
        <taxon>Fungi</taxon>
        <taxon>Dikarya</taxon>
        <taxon>Basidiomycota</taxon>
        <taxon>Ustilaginomycotina</taxon>
        <taxon>Malasseziomycetes</taxon>
        <taxon>Malasseziales</taxon>
        <taxon>Malasseziaceae</taxon>
        <taxon>Malassezia</taxon>
    </lineage>
</organism>
<name>A0ABY8EQV1_MALFU</name>
<feature type="compositionally biased region" description="Low complexity" evidence="1">
    <location>
        <begin position="171"/>
        <end position="192"/>
    </location>
</feature>
<evidence type="ECO:0000313" key="2">
    <source>
        <dbReference type="EMBL" id="WFD47404.1"/>
    </source>
</evidence>
<evidence type="ECO:0000313" key="3">
    <source>
        <dbReference type="Proteomes" id="UP000818624"/>
    </source>
</evidence>
<evidence type="ECO:0000256" key="1">
    <source>
        <dbReference type="SAM" id="MobiDB-lite"/>
    </source>
</evidence>
<dbReference type="EMBL" id="CP046235">
    <property type="protein sequence ID" value="WFD47404.1"/>
    <property type="molecule type" value="Genomic_DNA"/>
</dbReference>
<reference evidence="2 3" key="1">
    <citation type="journal article" date="2020" name="Elife">
        <title>Loss of centromere function drives karyotype evolution in closely related Malassezia species.</title>
        <authorList>
            <person name="Sankaranarayanan S.R."/>
            <person name="Ianiri G."/>
            <person name="Coelho M.A."/>
            <person name="Reza M.H."/>
            <person name="Thimmappa B.C."/>
            <person name="Ganguly P."/>
            <person name="Vadnala R.N."/>
            <person name="Sun S."/>
            <person name="Siddharthan R."/>
            <person name="Tellgren-Roth C."/>
            <person name="Dawson T.L."/>
            <person name="Heitman J."/>
            <person name="Sanyal K."/>
        </authorList>
    </citation>
    <scope>NUCLEOTIDE SEQUENCE [LARGE SCALE GENOMIC DNA]</scope>
    <source>
        <strain evidence="2">CBS14141</strain>
    </source>
</reference>
<sequence length="313" mass="33447">MSSFKVRLRVPPNGGSKKLPSEATSERSTPVAQEPDTSMHADTSRQPSVDSAVEMQRASSNDPPQSDTSQTQSPAPESKPAKKAAKSRRSMMPNSISAVAASLTLEELDALPSAKRRKSLKTRGAPGPGRGWRKGLSKGQKPVYRLPDMDLSTADVRHDPDKMPVQATTPSSFAGSSSSSRKSKSSSSASKSIESVPLVSATIRVLPNSADAVFKYPPMPSLKDAPTLLPLPRIPNVIPTIVPLQKSDLKPRHWQHGQREILNIAGRSWRAPAWLTEEKAASSATNVNEPDDSNEAMADTSVAPSETDADGKA</sequence>
<feature type="compositionally biased region" description="Polar residues" evidence="1">
    <location>
        <begin position="22"/>
        <end position="31"/>
    </location>
</feature>
<feature type="region of interest" description="Disordered" evidence="1">
    <location>
        <begin position="1"/>
        <end position="95"/>
    </location>
</feature>
<accession>A0ABY8EQV1</accession>
<dbReference type="Proteomes" id="UP000818624">
    <property type="component" value="Chromosome 2"/>
</dbReference>
<protein>
    <submittedName>
        <fullName evidence="2">Uncharacterized protein</fullName>
    </submittedName>
</protein>
<gene>
    <name evidence="2" type="ORF">GLX27_002055</name>
</gene>
<keyword evidence="3" id="KW-1185">Reference proteome</keyword>
<feature type="region of interest" description="Disordered" evidence="1">
    <location>
        <begin position="109"/>
        <end position="195"/>
    </location>
</feature>
<feature type="compositionally biased region" description="Polar residues" evidence="1">
    <location>
        <begin position="57"/>
        <end position="72"/>
    </location>
</feature>